<dbReference type="RefSeq" id="WP_268920970.1">
    <property type="nucleotide sequence ID" value="NZ_JAFBFH010000011.1"/>
</dbReference>
<feature type="transmembrane region" description="Helical" evidence="6">
    <location>
        <begin position="102"/>
        <end position="122"/>
    </location>
</feature>
<dbReference type="Proteomes" id="UP000823485">
    <property type="component" value="Unassembled WGS sequence"/>
</dbReference>
<evidence type="ECO:0000256" key="6">
    <source>
        <dbReference type="SAM" id="Phobius"/>
    </source>
</evidence>
<sequence length="525" mass="56727">MRKKHPTIFNPITIFLIVFTAIFGAVIGMQLITTLGISANTSIIGAIFAMMIARIPIQHFIRFKSVHRQNMIQTSISAATFGAASSLLLPIGIPFVMGMPELILPLFIGVTLAMFVDAILLYKFFDSKIFPAEEAWPPGIATAEAIKAGDEGGKRAKVLGAGIVIGILGSIAKIPMSAFGVAFIGNIWALTMFGIGLLLRGYSVPLFGSDINDYYIPHGFMIGAGIVALAQVCMLIFQKQEQKGNGESVNRYSRNEKDIAQGFRNGTLAYLIIAVLMALISGIYQDMSILMLIGFILFATLAAFAHELIVGIAAMHAGWFPAFAVALITLIIGILIGFPKEALAILVGYSASTGVAFADMGYDLKTGYILRGNGTDPTFEKEGRKQQLYAAVLAFLVTVTVVFVSFQSYFEKDLIPPVNFVYAATIESGVSPQIATQLMIWAIPGALLQMIGGPKRQMGVLFATGLLLINPIAGWAVLAGIFIRFMMYKINRNQDHQLMTVMAAGFIAGDALYSFFSSIFKMGKQ</sequence>
<feature type="transmembrane region" description="Helical" evidence="6">
    <location>
        <begin position="37"/>
        <end position="55"/>
    </location>
</feature>
<reference evidence="7 8" key="1">
    <citation type="submission" date="2021-01" db="EMBL/GenBank/DDBJ databases">
        <title>Genomic Encyclopedia of Type Strains, Phase IV (KMG-IV): sequencing the most valuable type-strain genomes for metagenomic binning, comparative biology and taxonomic classification.</title>
        <authorList>
            <person name="Goeker M."/>
        </authorList>
    </citation>
    <scope>NUCLEOTIDE SEQUENCE [LARGE SCALE GENOMIC DNA]</scope>
    <source>
        <strain evidence="7 8">DSM 105453</strain>
    </source>
</reference>
<comment type="caution">
    <text evidence="7">The sequence shown here is derived from an EMBL/GenBank/DDBJ whole genome shotgun (WGS) entry which is preliminary data.</text>
</comment>
<feature type="transmembrane region" description="Helical" evidence="6">
    <location>
        <begin position="12"/>
        <end position="31"/>
    </location>
</feature>
<gene>
    <name evidence="7" type="ORF">JOC94_001973</name>
</gene>
<comment type="subcellular location">
    <subcellularLocation>
        <location evidence="1">Membrane</location>
        <topology evidence="1">Multi-pass membrane protein</topology>
    </subcellularLocation>
</comment>
<feature type="transmembrane region" description="Helical" evidence="6">
    <location>
        <begin position="290"/>
        <end position="310"/>
    </location>
</feature>
<organism evidence="7 8">
    <name type="scientific">Siminovitchia thermophila</name>
    <dbReference type="NCBI Taxonomy" id="1245522"/>
    <lineage>
        <taxon>Bacteria</taxon>
        <taxon>Bacillati</taxon>
        <taxon>Bacillota</taxon>
        <taxon>Bacilli</taxon>
        <taxon>Bacillales</taxon>
        <taxon>Bacillaceae</taxon>
        <taxon>Siminovitchia</taxon>
    </lineage>
</organism>
<feature type="transmembrane region" description="Helical" evidence="6">
    <location>
        <begin position="430"/>
        <end position="448"/>
    </location>
</feature>
<evidence type="ECO:0000256" key="4">
    <source>
        <dbReference type="ARBA" id="ARBA00022989"/>
    </source>
</evidence>
<dbReference type="InterPro" id="IPR004813">
    <property type="entry name" value="OPT"/>
</dbReference>
<name>A0ABS2R5R7_9BACI</name>
<evidence type="ECO:0000256" key="3">
    <source>
        <dbReference type="ARBA" id="ARBA00022692"/>
    </source>
</evidence>
<protein>
    <submittedName>
        <fullName evidence="7">Oligopeptide transporter (OPT) family protein</fullName>
    </submittedName>
</protein>
<feature type="transmembrane region" description="Helical" evidence="6">
    <location>
        <begin position="76"/>
        <end position="96"/>
    </location>
</feature>
<feature type="transmembrane region" description="Helical" evidence="6">
    <location>
        <begin position="388"/>
        <end position="410"/>
    </location>
</feature>
<keyword evidence="8" id="KW-1185">Reference proteome</keyword>
<keyword evidence="5 6" id="KW-0472">Membrane</keyword>
<feature type="transmembrane region" description="Helical" evidence="6">
    <location>
        <begin position="498"/>
        <end position="520"/>
    </location>
</feature>
<accession>A0ABS2R5R7</accession>
<proteinExistence type="predicted"/>
<feature type="transmembrane region" description="Helical" evidence="6">
    <location>
        <begin position="214"/>
        <end position="237"/>
    </location>
</feature>
<evidence type="ECO:0000256" key="1">
    <source>
        <dbReference type="ARBA" id="ARBA00004141"/>
    </source>
</evidence>
<keyword evidence="4 6" id="KW-1133">Transmembrane helix</keyword>
<feature type="transmembrane region" description="Helical" evidence="6">
    <location>
        <begin position="178"/>
        <end position="202"/>
    </location>
</feature>
<dbReference type="EMBL" id="JAFBFH010000011">
    <property type="protein sequence ID" value="MBM7715001.1"/>
    <property type="molecule type" value="Genomic_DNA"/>
</dbReference>
<evidence type="ECO:0000313" key="8">
    <source>
        <dbReference type="Proteomes" id="UP000823485"/>
    </source>
</evidence>
<feature type="transmembrane region" description="Helical" evidence="6">
    <location>
        <begin position="460"/>
        <end position="486"/>
    </location>
</feature>
<evidence type="ECO:0000313" key="7">
    <source>
        <dbReference type="EMBL" id="MBM7715001.1"/>
    </source>
</evidence>
<feature type="transmembrane region" description="Helical" evidence="6">
    <location>
        <begin position="317"/>
        <end position="336"/>
    </location>
</feature>
<evidence type="ECO:0000256" key="2">
    <source>
        <dbReference type="ARBA" id="ARBA00022448"/>
    </source>
</evidence>
<keyword evidence="2" id="KW-0813">Transport</keyword>
<feature type="transmembrane region" description="Helical" evidence="6">
    <location>
        <begin position="342"/>
        <end position="362"/>
    </location>
</feature>
<feature type="transmembrane region" description="Helical" evidence="6">
    <location>
        <begin position="267"/>
        <end position="284"/>
    </location>
</feature>
<dbReference type="Pfam" id="PF03169">
    <property type="entry name" value="OPT"/>
    <property type="match status" value="1"/>
</dbReference>
<keyword evidence="3 6" id="KW-0812">Transmembrane</keyword>
<evidence type="ECO:0000256" key="5">
    <source>
        <dbReference type="ARBA" id="ARBA00023136"/>
    </source>
</evidence>